<keyword evidence="5" id="KW-1185">Reference proteome</keyword>
<evidence type="ECO:0000313" key="4">
    <source>
        <dbReference type="EMBL" id="MFD1046909.1"/>
    </source>
</evidence>
<proteinExistence type="predicted"/>
<dbReference type="Gene3D" id="1.20.1050.60">
    <property type="entry name" value="alpha-1,2-mannosidase"/>
    <property type="match status" value="1"/>
</dbReference>
<feature type="domain" description="Glycosyl hydrolase family 92 N-terminal" evidence="3">
    <location>
        <begin position="34"/>
        <end position="291"/>
    </location>
</feature>
<keyword evidence="4" id="KW-0378">Hydrolase</keyword>
<dbReference type="SUPFAM" id="SSF48208">
    <property type="entry name" value="Six-hairpin glycosidases"/>
    <property type="match status" value="1"/>
</dbReference>
<feature type="signal peptide" evidence="1">
    <location>
        <begin position="1"/>
        <end position="27"/>
    </location>
</feature>
<dbReference type="EMBL" id="JBHTIS010000842">
    <property type="protein sequence ID" value="MFD1046909.1"/>
    <property type="molecule type" value="Genomic_DNA"/>
</dbReference>
<dbReference type="InterPro" id="IPR012939">
    <property type="entry name" value="Glyco_hydro_92"/>
</dbReference>
<comment type="caution">
    <text evidence="4">The sequence shown here is derived from an EMBL/GenBank/DDBJ whole genome shotgun (WGS) entry which is preliminary data.</text>
</comment>
<dbReference type="Proteomes" id="UP001597045">
    <property type="component" value="Unassembled WGS sequence"/>
</dbReference>
<dbReference type="PANTHER" id="PTHR12143:SF39">
    <property type="entry name" value="SECRETED PROTEIN"/>
    <property type="match status" value="1"/>
</dbReference>
<reference evidence="5" key="1">
    <citation type="journal article" date="2019" name="Int. J. Syst. Evol. Microbiol.">
        <title>The Global Catalogue of Microorganisms (GCM) 10K type strain sequencing project: providing services to taxonomists for standard genome sequencing and annotation.</title>
        <authorList>
            <consortium name="The Broad Institute Genomics Platform"/>
            <consortium name="The Broad Institute Genome Sequencing Center for Infectious Disease"/>
            <person name="Wu L."/>
            <person name="Ma J."/>
        </authorList>
    </citation>
    <scope>NUCLEOTIDE SEQUENCE [LARGE SCALE GENOMIC DNA]</scope>
    <source>
        <strain evidence="5">JCM 31486</strain>
    </source>
</reference>
<protein>
    <submittedName>
        <fullName evidence="4">GH92 family glycosyl hydrolase</fullName>
        <ecNumber evidence="4">3.2.1.-</ecNumber>
    </submittedName>
</protein>
<dbReference type="NCBIfam" id="TIGR01180">
    <property type="entry name" value="aman2_put"/>
    <property type="match status" value="1"/>
</dbReference>
<dbReference type="InterPro" id="IPR014718">
    <property type="entry name" value="GH-type_carb-bd"/>
</dbReference>
<evidence type="ECO:0000313" key="5">
    <source>
        <dbReference type="Proteomes" id="UP001597045"/>
    </source>
</evidence>
<keyword evidence="1" id="KW-0732">Signal</keyword>
<feature type="chain" id="PRO_5046597201" evidence="1">
    <location>
        <begin position="28"/>
        <end position="461"/>
    </location>
</feature>
<dbReference type="InterPro" id="IPR008928">
    <property type="entry name" value="6-hairpin_glycosidase_sf"/>
</dbReference>
<feature type="non-terminal residue" evidence="4">
    <location>
        <position position="461"/>
    </location>
</feature>
<evidence type="ECO:0000259" key="3">
    <source>
        <dbReference type="Pfam" id="PF17678"/>
    </source>
</evidence>
<dbReference type="GO" id="GO:0016798">
    <property type="term" value="F:hydrolase activity, acting on glycosyl bonds"/>
    <property type="evidence" value="ECO:0007669"/>
    <property type="project" value="UniProtKB-KW"/>
</dbReference>
<accession>A0ABW3MB45</accession>
<feature type="domain" description="Glycosyl hydrolase family 92" evidence="2">
    <location>
        <begin position="297"/>
        <end position="459"/>
    </location>
</feature>
<dbReference type="Pfam" id="PF07971">
    <property type="entry name" value="Glyco_hydro_92"/>
    <property type="match status" value="1"/>
</dbReference>
<dbReference type="Gene3D" id="2.70.98.10">
    <property type="match status" value="1"/>
</dbReference>
<dbReference type="EC" id="3.2.1.-" evidence="4"/>
<dbReference type="Gene3D" id="3.30.2080.10">
    <property type="entry name" value="GH92 mannosidase domain"/>
    <property type="match status" value="1"/>
</dbReference>
<name>A0ABW3MB45_9PSEU</name>
<sequence>MSFPVFRRLLTAGAAVAIIPLASPAAAVTNPAGYVNTLIGTSNSGETWPGADTPFGMVQWSPENTSGNQTRTVEPGGYGYDNTRIRGFSLTHLSGTGCAGASGDIPFMPYVGSVASSPSADTGDSTYASNFAHSNETASAGYYRVQLASGVNTELTATTRTGSGRFTYPSGTASMLVRTSSSEVGSSNATVTIDAATQTISGSVTSGNFCGYINPIGRRSYYTLYFQAVFDKPFATVGTWQDRTLRPNTTSASGGTTYGTDGWPVAGRGSGGYVTFDLSSGRTVNARVGISYVSAANAQANLNAENPSGTSFDTVRQRATSAWNTELGRMEVNGGTTAQLTMFYTALYHAMLHPNVFSDTNGQYVGMDQQVHGLSSGQKAQYANFSGWDVYRGQLQLVTLLRPDIGGDIAQSLLNQATQNGGVWDRWTHNQGGTHVMTGDPAHAALPSIYAFGGRNFDASG</sequence>
<dbReference type="InterPro" id="IPR050883">
    <property type="entry name" value="PNGase"/>
</dbReference>
<dbReference type="InterPro" id="IPR005887">
    <property type="entry name" value="GH92_a_mannosidase_put"/>
</dbReference>
<evidence type="ECO:0000256" key="1">
    <source>
        <dbReference type="SAM" id="SignalP"/>
    </source>
</evidence>
<evidence type="ECO:0000259" key="2">
    <source>
        <dbReference type="Pfam" id="PF07971"/>
    </source>
</evidence>
<keyword evidence="4" id="KW-0326">Glycosidase</keyword>
<organism evidence="4 5">
    <name type="scientific">Kibdelosporangium lantanae</name>
    <dbReference type="NCBI Taxonomy" id="1497396"/>
    <lineage>
        <taxon>Bacteria</taxon>
        <taxon>Bacillati</taxon>
        <taxon>Actinomycetota</taxon>
        <taxon>Actinomycetes</taxon>
        <taxon>Pseudonocardiales</taxon>
        <taxon>Pseudonocardiaceae</taxon>
        <taxon>Kibdelosporangium</taxon>
    </lineage>
</organism>
<gene>
    <name evidence="4" type="ORF">ACFQ1S_15850</name>
</gene>
<dbReference type="PANTHER" id="PTHR12143">
    <property type="entry name" value="PEPTIDE N-GLYCANASE PNGASE -RELATED"/>
    <property type="match status" value="1"/>
</dbReference>
<dbReference type="Pfam" id="PF17678">
    <property type="entry name" value="Glyco_hydro_92N"/>
    <property type="match status" value="1"/>
</dbReference>
<dbReference type="InterPro" id="IPR041371">
    <property type="entry name" value="GH92_N"/>
</dbReference>